<proteinExistence type="predicted"/>
<evidence type="ECO:0000313" key="2">
    <source>
        <dbReference type="Proteomes" id="UP000886523"/>
    </source>
</evidence>
<gene>
    <name evidence="1" type="ORF">BS47DRAFT_1408242</name>
</gene>
<name>A0A9P6AS54_9AGAM</name>
<comment type="caution">
    <text evidence="1">The sequence shown here is derived from an EMBL/GenBank/DDBJ whole genome shotgun (WGS) entry which is preliminary data.</text>
</comment>
<evidence type="ECO:0000313" key="1">
    <source>
        <dbReference type="EMBL" id="KAF9510465.1"/>
    </source>
</evidence>
<dbReference type="Proteomes" id="UP000886523">
    <property type="component" value="Unassembled WGS sequence"/>
</dbReference>
<sequence length="208" mass="22631">MEGIWTEGMNWKPCKSMLHRLGIVRLQFWNYVIKSLQSGTNYVIKTPQSDTDNVAQTAAFASGVTCPRLLRAPLSALLGVTLETAKLDSRMDAGLSSKIWPMYLGLLEGDRLYISVECTIVMERGVGPIYKGMRRGVKGLPVNDEFSCNLQPIILKGHAPAGLVILARLSRKGPPGDHEVQGHILDALLGQLEAISRKGNGKGHIGKG</sequence>
<dbReference type="EMBL" id="MU129016">
    <property type="protein sequence ID" value="KAF9510465.1"/>
    <property type="molecule type" value="Genomic_DNA"/>
</dbReference>
<protein>
    <submittedName>
        <fullName evidence="1">Uncharacterized protein</fullName>
    </submittedName>
</protein>
<accession>A0A9P6AS54</accession>
<keyword evidence="2" id="KW-1185">Reference proteome</keyword>
<dbReference type="AlphaFoldDB" id="A0A9P6AS54"/>
<reference evidence="1" key="1">
    <citation type="journal article" date="2020" name="Nat. Commun.">
        <title>Large-scale genome sequencing of mycorrhizal fungi provides insights into the early evolution of symbiotic traits.</title>
        <authorList>
            <person name="Miyauchi S."/>
            <person name="Kiss E."/>
            <person name="Kuo A."/>
            <person name="Drula E."/>
            <person name="Kohler A."/>
            <person name="Sanchez-Garcia M."/>
            <person name="Morin E."/>
            <person name="Andreopoulos B."/>
            <person name="Barry K.W."/>
            <person name="Bonito G."/>
            <person name="Buee M."/>
            <person name="Carver A."/>
            <person name="Chen C."/>
            <person name="Cichocki N."/>
            <person name="Clum A."/>
            <person name="Culley D."/>
            <person name="Crous P.W."/>
            <person name="Fauchery L."/>
            <person name="Girlanda M."/>
            <person name="Hayes R.D."/>
            <person name="Keri Z."/>
            <person name="LaButti K."/>
            <person name="Lipzen A."/>
            <person name="Lombard V."/>
            <person name="Magnuson J."/>
            <person name="Maillard F."/>
            <person name="Murat C."/>
            <person name="Nolan M."/>
            <person name="Ohm R.A."/>
            <person name="Pangilinan J."/>
            <person name="Pereira M.F."/>
            <person name="Perotto S."/>
            <person name="Peter M."/>
            <person name="Pfister S."/>
            <person name="Riley R."/>
            <person name="Sitrit Y."/>
            <person name="Stielow J.B."/>
            <person name="Szollosi G."/>
            <person name="Zifcakova L."/>
            <person name="Stursova M."/>
            <person name="Spatafora J.W."/>
            <person name="Tedersoo L."/>
            <person name="Vaario L.M."/>
            <person name="Yamada A."/>
            <person name="Yan M."/>
            <person name="Wang P."/>
            <person name="Xu J."/>
            <person name="Bruns T."/>
            <person name="Baldrian P."/>
            <person name="Vilgalys R."/>
            <person name="Dunand C."/>
            <person name="Henrissat B."/>
            <person name="Grigoriev I.V."/>
            <person name="Hibbett D."/>
            <person name="Nagy L.G."/>
            <person name="Martin F.M."/>
        </authorList>
    </citation>
    <scope>NUCLEOTIDE SEQUENCE</scope>
    <source>
        <strain evidence="1">UP504</strain>
    </source>
</reference>
<organism evidence="1 2">
    <name type="scientific">Hydnum rufescens UP504</name>
    <dbReference type="NCBI Taxonomy" id="1448309"/>
    <lineage>
        <taxon>Eukaryota</taxon>
        <taxon>Fungi</taxon>
        <taxon>Dikarya</taxon>
        <taxon>Basidiomycota</taxon>
        <taxon>Agaricomycotina</taxon>
        <taxon>Agaricomycetes</taxon>
        <taxon>Cantharellales</taxon>
        <taxon>Hydnaceae</taxon>
        <taxon>Hydnum</taxon>
    </lineage>
</organism>